<feature type="domain" description="MoaB/Mog" evidence="3">
    <location>
        <begin position="6"/>
        <end position="150"/>
    </location>
</feature>
<protein>
    <recommendedName>
        <fullName evidence="3">MoaB/Mog domain-containing protein</fullName>
    </recommendedName>
</protein>
<dbReference type="Gene3D" id="3.40.980.10">
    <property type="entry name" value="MoaB/Mog-like domain"/>
    <property type="match status" value="1"/>
</dbReference>
<evidence type="ECO:0000259" key="3">
    <source>
        <dbReference type="SMART" id="SM00852"/>
    </source>
</evidence>
<dbReference type="SUPFAM" id="SSF53218">
    <property type="entry name" value="Molybdenum cofactor biosynthesis proteins"/>
    <property type="match status" value="1"/>
</dbReference>
<dbReference type="PANTHER" id="PTHR43764">
    <property type="entry name" value="MOLYBDENUM COFACTOR BIOSYNTHESIS"/>
    <property type="match status" value="1"/>
</dbReference>
<keyword evidence="2" id="KW-0501">Molybdenum cofactor biosynthesis</keyword>
<comment type="pathway">
    <text evidence="1">Cofactor biosynthesis; molybdopterin biosynthesis.</text>
</comment>
<sequence length="157" mass="17111">MHWTVGILSVKEKGIIPGEDRVTNELTKMIHDAGGTVTVTEVIEADRSKIEKKLIAWSDHLKTDVILTAGGSGLGKQDCTPDATQTIIEREVPAISDVMRLEVFRKSTKKAVISRAICGIREDTLIINLPGSAAPARENLAVILDTLSHFVQMVRTP</sequence>
<dbReference type="PANTHER" id="PTHR43764:SF1">
    <property type="entry name" value="MOLYBDOPTERIN MOLYBDOTRANSFERASE"/>
    <property type="match status" value="1"/>
</dbReference>
<evidence type="ECO:0000256" key="1">
    <source>
        <dbReference type="ARBA" id="ARBA00005046"/>
    </source>
</evidence>
<evidence type="ECO:0000313" key="4">
    <source>
        <dbReference type="EMBL" id="VAX29162.1"/>
    </source>
</evidence>
<dbReference type="SMART" id="SM00852">
    <property type="entry name" value="MoCF_biosynth"/>
    <property type="match status" value="1"/>
</dbReference>
<name>A0A3B1CLH0_9ZZZZ</name>
<dbReference type="InterPro" id="IPR051920">
    <property type="entry name" value="MPT_Adenylyltrnsfr/MoaC-Rel"/>
</dbReference>
<reference evidence="4" key="1">
    <citation type="submission" date="2018-06" db="EMBL/GenBank/DDBJ databases">
        <authorList>
            <person name="Zhirakovskaya E."/>
        </authorList>
    </citation>
    <scope>NUCLEOTIDE SEQUENCE</scope>
</reference>
<dbReference type="GO" id="GO:0006777">
    <property type="term" value="P:Mo-molybdopterin cofactor biosynthetic process"/>
    <property type="evidence" value="ECO:0007669"/>
    <property type="project" value="UniProtKB-KW"/>
</dbReference>
<dbReference type="InterPro" id="IPR001453">
    <property type="entry name" value="MoaB/Mog_dom"/>
</dbReference>
<organism evidence="4">
    <name type="scientific">hydrothermal vent metagenome</name>
    <dbReference type="NCBI Taxonomy" id="652676"/>
    <lineage>
        <taxon>unclassified sequences</taxon>
        <taxon>metagenomes</taxon>
        <taxon>ecological metagenomes</taxon>
    </lineage>
</organism>
<dbReference type="NCBIfam" id="TIGR00177">
    <property type="entry name" value="molyb_syn"/>
    <property type="match status" value="1"/>
</dbReference>
<dbReference type="EMBL" id="UOGF01000048">
    <property type="protein sequence ID" value="VAX29162.1"/>
    <property type="molecule type" value="Genomic_DNA"/>
</dbReference>
<dbReference type="InterPro" id="IPR036425">
    <property type="entry name" value="MoaB/Mog-like_dom_sf"/>
</dbReference>
<evidence type="ECO:0000256" key="2">
    <source>
        <dbReference type="ARBA" id="ARBA00023150"/>
    </source>
</evidence>
<proteinExistence type="predicted"/>
<gene>
    <name evidence="4" type="ORF">MNBD_NITROSPIRAE01-1260</name>
</gene>
<accession>A0A3B1CLH0</accession>
<dbReference type="Pfam" id="PF00994">
    <property type="entry name" value="MoCF_biosynth"/>
    <property type="match status" value="1"/>
</dbReference>
<dbReference type="AlphaFoldDB" id="A0A3B1CLH0"/>